<keyword evidence="2" id="KW-0862">Zinc</keyword>
<evidence type="ECO:0000259" key="6">
    <source>
        <dbReference type="PROSITE" id="PS50908"/>
    </source>
</evidence>
<keyword evidence="1 3" id="KW-0479">Metal-binding</keyword>
<keyword evidence="1 3" id="KW-0863">Zinc-finger</keyword>
<feature type="domain" description="RING-type" evidence="5">
    <location>
        <begin position="122"/>
        <end position="184"/>
    </location>
</feature>
<sequence>MDERVEEEIEALKAILMDEVIVKQEGNGTATIETDVFPATASDHSSQYVRVTLIFSLPVGYPDVMPTVDLKNPRGLDDSVLKIMKKDIETKMENLIGEPVVFEIIEVVRERLTESNLPSCHCVICLYGFSESDQFIKTQCYHYFHSYCLVCHLKTSERIYKEEQEKLPAWQRTSSYKQQCPVCRETITVDTENLSKAAPPIERENARNFEIDDNLLALQKKMAALFKHQQSRGGIIDLEAEESKLLLVTSPVSEENETTPGPSLTQNSHSTSATDYLGSSNSRRGVSRGARGIRGAFSAARKSRGHFYSTSR</sequence>
<evidence type="ECO:0000256" key="4">
    <source>
        <dbReference type="SAM" id="MobiDB-lite"/>
    </source>
</evidence>
<evidence type="ECO:0000313" key="10">
    <source>
        <dbReference type="Proteomes" id="UP001372834"/>
    </source>
</evidence>
<dbReference type="InterPro" id="IPR013083">
    <property type="entry name" value="Znf_RING/FYVE/PHD"/>
</dbReference>
<dbReference type="GO" id="GO:0051246">
    <property type="term" value="P:regulation of protein metabolic process"/>
    <property type="evidence" value="ECO:0007669"/>
    <property type="project" value="UniProtKB-ARBA"/>
</dbReference>
<dbReference type="PROSITE" id="PS50908">
    <property type="entry name" value="RWD"/>
    <property type="match status" value="1"/>
</dbReference>
<evidence type="ECO:0000256" key="1">
    <source>
        <dbReference type="ARBA" id="ARBA00022771"/>
    </source>
</evidence>
<dbReference type="Proteomes" id="UP001372834">
    <property type="component" value="Unassembled WGS sequence"/>
</dbReference>
<feature type="domain" description="RWD" evidence="6">
    <location>
        <begin position="7"/>
        <end position="115"/>
    </location>
</feature>
<dbReference type="GO" id="GO:0010468">
    <property type="term" value="P:regulation of gene expression"/>
    <property type="evidence" value="ECO:0007669"/>
    <property type="project" value="UniProtKB-ARBA"/>
</dbReference>
<dbReference type="GO" id="GO:0005634">
    <property type="term" value="C:nucleus"/>
    <property type="evidence" value="ECO:0007669"/>
    <property type="project" value="TreeGrafter"/>
</dbReference>
<dbReference type="GO" id="GO:0009893">
    <property type="term" value="P:positive regulation of metabolic process"/>
    <property type="evidence" value="ECO:0007669"/>
    <property type="project" value="UniProtKB-ARBA"/>
</dbReference>
<dbReference type="SMART" id="SM00591">
    <property type="entry name" value="RWD"/>
    <property type="match status" value="1"/>
</dbReference>
<evidence type="ECO:0000313" key="7">
    <source>
        <dbReference type="EMBL" id="KAK6625488.1"/>
    </source>
</evidence>
<dbReference type="PANTHER" id="PTHR13198:SF4">
    <property type="entry name" value="E3 UBIQUITIN-PROTEIN LIGASE RNF25"/>
    <property type="match status" value="1"/>
</dbReference>
<dbReference type="InterPro" id="IPR006575">
    <property type="entry name" value="RWD_dom"/>
</dbReference>
<dbReference type="SMART" id="SM00184">
    <property type="entry name" value="RING"/>
    <property type="match status" value="1"/>
</dbReference>
<dbReference type="CDD" id="cd23818">
    <property type="entry name" value="RWD_RNF25"/>
    <property type="match status" value="1"/>
</dbReference>
<dbReference type="EMBL" id="JAWJWE010000037">
    <property type="protein sequence ID" value="KAK6625488.1"/>
    <property type="molecule type" value="Genomic_DNA"/>
</dbReference>
<dbReference type="InterPro" id="IPR039133">
    <property type="entry name" value="RNF25"/>
</dbReference>
<dbReference type="GO" id="GO:0016567">
    <property type="term" value="P:protein ubiquitination"/>
    <property type="evidence" value="ECO:0007669"/>
    <property type="project" value="TreeGrafter"/>
</dbReference>
<dbReference type="Gene3D" id="3.10.110.10">
    <property type="entry name" value="Ubiquitin Conjugating Enzyme"/>
    <property type="match status" value="1"/>
</dbReference>
<name>A0AAN8NRW5_POLSC</name>
<dbReference type="EMBL" id="JAWJWF010000002">
    <property type="protein sequence ID" value="KAK6637973.1"/>
    <property type="molecule type" value="Genomic_DNA"/>
</dbReference>
<dbReference type="Pfam" id="PF05773">
    <property type="entry name" value="RWD"/>
    <property type="match status" value="1"/>
</dbReference>
<dbReference type="FunFam" id="3.10.110.10:FF:000050">
    <property type="entry name" value="eIF-2-alpha kinase GCN2"/>
    <property type="match status" value="1"/>
</dbReference>
<evidence type="ECO:0000313" key="8">
    <source>
        <dbReference type="EMBL" id="KAK6637973.1"/>
    </source>
</evidence>
<dbReference type="PROSITE" id="PS50089">
    <property type="entry name" value="ZF_RING_2"/>
    <property type="match status" value="1"/>
</dbReference>
<keyword evidence="9" id="KW-1185">Reference proteome</keyword>
<evidence type="ECO:0000313" key="9">
    <source>
        <dbReference type="Proteomes" id="UP001359485"/>
    </source>
</evidence>
<dbReference type="PANTHER" id="PTHR13198">
    <property type="entry name" value="RING FINGER PROTEIN 25"/>
    <property type="match status" value="1"/>
</dbReference>
<proteinExistence type="predicted"/>
<evidence type="ECO:0000259" key="5">
    <source>
        <dbReference type="PROSITE" id="PS50089"/>
    </source>
</evidence>
<feature type="compositionally biased region" description="Polar residues" evidence="4">
    <location>
        <begin position="251"/>
        <end position="274"/>
    </location>
</feature>
<dbReference type="SUPFAM" id="SSF54495">
    <property type="entry name" value="UBC-like"/>
    <property type="match status" value="1"/>
</dbReference>
<accession>A0AAN8NRW5</accession>
<evidence type="ECO:0000256" key="3">
    <source>
        <dbReference type="PROSITE-ProRule" id="PRU00175"/>
    </source>
</evidence>
<feature type="compositionally biased region" description="Low complexity" evidence="4">
    <location>
        <begin position="278"/>
        <end position="295"/>
    </location>
</feature>
<dbReference type="Proteomes" id="UP001359485">
    <property type="component" value="Unassembled WGS sequence"/>
</dbReference>
<dbReference type="AlphaFoldDB" id="A0AAN8NRW5"/>
<evidence type="ECO:0000256" key="2">
    <source>
        <dbReference type="ARBA" id="ARBA00022833"/>
    </source>
</evidence>
<gene>
    <name evidence="7" type="ORF">RUM43_005786</name>
    <name evidence="8" type="ORF">RUM44_008397</name>
</gene>
<dbReference type="CDD" id="cd16470">
    <property type="entry name" value="RING-H2_RNF25"/>
    <property type="match status" value="1"/>
</dbReference>
<dbReference type="GO" id="GO:0008270">
    <property type="term" value="F:zinc ion binding"/>
    <property type="evidence" value="ECO:0007669"/>
    <property type="project" value="UniProtKB-KW"/>
</dbReference>
<comment type="caution">
    <text evidence="7">The sequence shown here is derived from an EMBL/GenBank/DDBJ whole genome shotgun (WGS) entry which is preliminary data.</text>
</comment>
<dbReference type="SUPFAM" id="SSF57850">
    <property type="entry name" value="RING/U-box"/>
    <property type="match status" value="1"/>
</dbReference>
<reference evidence="7 10" key="1">
    <citation type="submission" date="2023-10" db="EMBL/GenBank/DDBJ databases">
        <title>Genomes of two closely related lineages of the louse Polyplax serrata with different host specificities.</title>
        <authorList>
            <person name="Martinu J."/>
            <person name="Tarabai H."/>
            <person name="Stefka J."/>
            <person name="Hypsa V."/>
        </authorList>
    </citation>
    <scope>NUCLEOTIDE SEQUENCE [LARGE SCALE GENOMIC DNA]</scope>
    <source>
        <strain evidence="8">98ZLc_SE</strain>
        <strain evidence="7">HR10_N</strain>
    </source>
</reference>
<dbReference type="InterPro" id="IPR001841">
    <property type="entry name" value="Znf_RING"/>
</dbReference>
<feature type="region of interest" description="Disordered" evidence="4">
    <location>
        <begin position="251"/>
        <end position="312"/>
    </location>
</feature>
<organism evidence="7 10">
    <name type="scientific">Polyplax serrata</name>
    <name type="common">Common mouse louse</name>
    <dbReference type="NCBI Taxonomy" id="468196"/>
    <lineage>
        <taxon>Eukaryota</taxon>
        <taxon>Metazoa</taxon>
        <taxon>Ecdysozoa</taxon>
        <taxon>Arthropoda</taxon>
        <taxon>Hexapoda</taxon>
        <taxon>Insecta</taxon>
        <taxon>Pterygota</taxon>
        <taxon>Neoptera</taxon>
        <taxon>Paraneoptera</taxon>
        <taxon>Psocodea</taxon>
        <taxon>Troctomorpha</taxon>
        <taxon>Phthiraptera</taxon>
        <taxon>Anoplura</taxon>
        <taxon>Polyplacidae</taxon>
        <taxon>Polyplax</taxon>
    </lineage>
</organism>
<dbReference type="GO" id="GO:0061630">
    <property type="term" value="F:ubiquitin protein ligase activity"/>
    <property type="evidence" value="ECO:0007669"/>
    <property type="project" value="InterPro"/>
</dbReference>
<evidence type="ECO:0008006" key="11">
    <source>
        <dbReference type="Google" id="ProtNLM"/>
    </source>
</evidence>
<dbReference type="FunFam" id="3.30.40.10:FF:000215">
    <property type="entry name" value="E3 ubiquitin-protein ligase RNF25"/>
    <property type="match status" value="1"/>
</dbReference>
<protein>
    <recommendedName>
        <fullName evidence="11">E3 ubiquitin-protein ligase RNF25</fullName>
    </recommendedName>
</protein>
<dbReference type="InterPro" id="IPR016135">
    <property type="entry name" value="UBQ-conjugating_enzyme/RWD"/>
</dbReference>
<dbReference type="Gene3D" id="3.30.40.10">
    <property type="entry name" value="Zinc/RING finger domain, C3HC4 (zinc finger)"/>
    <property type="match status" value="1"/>
</dbReference>
<dbReference type="GO" id="GO:0033554">
    <property type="term" value="P:cellular response to stress"/>
    <property type="evidence" value="ECO:0007669"/>
    <property type="project" value="UniProtKB-ARBA"/>
</dbReference>